<reference evidence="1" key="1">
    <citation type="submission" date="2021-02" db="EMBL/GenBank/DDBJ databases">
        <authorList>
            <person name="Dougan E. K."/>
            <person name="Rhodes N."/>
            <person name="Thang M."/>
            <person name="Chan C."/>
        </authorList>
    </citation>
    <scope>NUCLEOTIDE SEQUENCE</scope>
</reference>
<dbReference type="EMBL" id="CAJNNV010027739">
    <property type="protein sequence ID" value="CAE8621419.1"/>
    <property type="molecule type" value="Genomic_DNA"/>
</dbReference>
<evidence type="ECO:0000313" key="2">
    <source>
        <dbReference type="Proteomes" id="UP000654075"/>
    </source>
</evidence>
<dbReference type="OrthoDB" id="410185at2759"/>
<dbReference type="Proteomes" id="UP000654075">
    <property type="component" value="Unassembled WGS sequence"/>
</dbReference>
<gene>
    <name evidence="1" type="ORF">PGLA1383_LOCUS38938</name>
</gene>
<dbReference type="AlphaFoldDB" id="A0A813GEY2"/>
<organism evidence="1 2">
    <name type="scientific">Polarella glacialis</name>
    <name type="common">Dinoflagellate</name>
    <dbReference type="NCBI Taxonomy" id="89957"/>
    <lineage>
        <taxon>Eukaryota</taxon>
        <taxon>Sar</taxon>
        <taxon>Alveolata</taxon>
        <taxon>Dinophyceae</taxon>
        <taxon>Suessiales</taxon>
        <taxon>Suessiaceae</taxon>
        <taxon>Polarella</taxon>
    </lineage>
</organism>
<comment type="caution">
    <text evidence="1">The sequence shown here is derived from an EMBL/GenBank/DDBJ whole genome shotgun (WGS) entry which is preliminary data.</text>
</comment>
<keyword evidence="2" id="KW-1185">Reference proteome</keyword>
<name>A0A813GEY2_POLGL</name>
<sequence>MASSTGADNSSLDILRSLGLPPARADEAFALLQKEGLNALVDLQSAWANPRDKRWERLAFPTDIKALLMSYFEAQMGFQYGKMQVPPREMCTVSRGLSMSTPGGQMIGPWRKNY</sequence>
<evidence type="ECO:0000313" key="1">
    <source>
        <dbReference type="EMBL" id="CAE8621419.1"/>
    </source>
</evidence>
<protein>
    <submittedName>
        <fullName evidence="1">Uncharacterized protein</fullName>
    </submittedName>
</protein>
<accession>A0A813GEY2</accession>
<proteinExistence type="predicted"/>